<dbReference type="EMBL" id="AP028909">
    <property type="protein sequence ID" value="BES87620.1"/>
    <property type="molecule type" value="Genomic_DNA"/>
</dbReference>
<feature type="transmembrane region" description="Helical" evidence="2">
    <location>
        <begin position="52"/>
        <end position="72"/>
    </location>
</feature>
<gene>
    <name evidence="3" type="ORF">NTJ_00426</name>
</gene>
<evidence type="ECO:0000313" key="3">
    <source>
        <dbReference type="EMBL" id="BES87620.1"/>
    </source>
</evidence>
<evidence type="ECO:0000256" key="1">
    <source>
        <dbReference type="SAM" id="MobiDB-lite"/>
    </source>
</evidence>
<keyword evidence="2" id="KW-0472">Membrane</keyword>
<keyword evidence="2" id="KW-1133">Transmembrane helix</keyword>
<protein>
    <recommendedName>
        <fullName evidence="5">KASH domain-containing protein</fullName>
    </recommendedName>
</protein>
<reference evidence="3 4" key="1">
    <citation type="submission" date="2023-09" db="EMBL/GenBank/DDBJ databases">
        <title>Nesidiocoris tenuis whole genome shotgun sequence.</title>
        <authorList>
            <person name="Shibata T."/>
            <person name="Shimoda M."/>
            <person name="Kobayashi T."/>
            <person name="Uehara T."/>
        </authorList>
    </citation>
    <scope>NUCLEOTIDE SEQUENCE [LARGE SCALE GENOMIC DNA]</scope>
    <source>
        <strain evidence="3 4">Japan</strain>
    </source>
</reference>
<organism evidence="3 4">
    <name type="scientific">Nesidiocoris tenuis</name>
    <dbReference type="NCBI Taxonomy" id="355587"/>
    <lineage>
        <taxon>Eukaryota</taxon>
        <taxon>Metazoa</taxon>
        <taxon>Ecdysozoa</taxon>
        <taxon>Arthropoda</taxon>
        <taxon>Hexapoda</taxon>
        <taxon>Insecta</taxon>
        <taxon>Pterygota</taxon>
        <taxon>Neoptera</taxon>
        <taxon>Paraneoptera</taxon>
        <taxon>Hemiptera</taxon>
        <taxon>Heteroptera</taxon>
        <taxon>Panheteroptera</taxon>
        <taxon>Cimicomorpha</taxon>
        <taxon>Miridae</taxon>
        <taxon>Dicyphina</taxon>
        <taxon>Nesidiocoris</taxon>
    </lineage>
</organism>
<evidence type="ECO:0000313" key="4">
    <source>
        <dbReference type="Proteomes" id="UP001307889"/>
    </source>
</evidence>
<keyword evidence="4" id="KW-1185">Reference proteome</keyword>
<name>A0ABN7A6B3_9HEMI</name>
<keyword evidence="2" id="KW-0812">Transmembrane</keyword>
<evidence type="ECO:0000256" key="2">
    <source>
        <dbReference type="SAM" id="Phobius"/>
    </source>
</evidence>
<proteinExistence type="predicted"/>
<evidence type="ECO:0008006" key="5">
    <source>
        <dbReference type="Google" id="ProtNLM"/>
    </source>
</evidence>
<accession>A0ABN7A6B3</accession>
<dbReference type="Proteomes" id="UP001307889">
    <property type="component" value="Chromosome 1"/>
</dbReference>
<feature type="region of interest" description="Disordered" evidence="1">
    <location>
        <begin position="14"/>
        <end position="44"/>
    </location>
</feature>
<feature type="compositionally biased region" description="Basic and acidic residues" evidence="1">
    <location>
        <begin position="25"/>
        <end position="44"/>
    </location>
</feature>
<sequence>MKRDGEQLAIRCASETGGGRRSSRERRTEIEKTERSEAGSRDEWTRQAKSHYLYFSSASLLLPVIMCGWLLLPFSPFRPATDDCLVAFL</sequence>